<geneLocation type="plasmid" evidence="2 3">
    <name>unnamed</name>
</geneLocation>
<sequence>MTSDDMRQLRWVHARFCELYPFLATKEGAEGLCRWASLTFADMAAHCGIELNIIKWRVLPDSQSTGSNYTEHWAVDLGGGRVLDPTSAQVDGLPSAWVCVLDYPPNYMSRQSVPARALLPTYRNHMYASTRQQLSDAVMQELNHAFNANIPRQPTNPLRYIAAGVAVVATGWTWLHFLLTH</sequence>
<proteinExistence type="predicted"/>
<dbReference type="EMBL" id="CP139966">
    <property type="protein sequence ID" value="WQD81269.1"/>
    <property type="molecule type" value="Genomic_DNA"/>
</dbReference>
<dbReference type="RefSeq" id="WP_114815205.1">
    <property type="nucleotide sequence ID" value="NZ_CP139966.1"/>
</dbReference>
<reference evidence="2 3" key="1">
    <citation type="submission" date="2023-12" db="EMBL/GenBank/DDBJ databases">
        <title>Genome sequencing and assembly of bacterial species from a model synthetic community.</title>
        <authorList>
            <person name="Hogle S.L."/>
        </authorList>
    </citation>
    <scope>NUCLEOTIDE SEQUENCE [LARGE SCALE GENOMIC DNA]</scope>
    <source>
        <strain evidence="2 3">HAMBI 2494</strain>
        <plasmid evidence="2 3">unnamed</plasmid>
    </source>
</reference>
<keyword evidence="3" id="KW-1185">Reference proteome</keyword>
<evidence type="ECO:0008006" key="4">
    <source>
        <dbReference type="Google" id="ProtNLM"/>
    </source>
</evidence>
<evidence type="ECO:0000256" key="1">
    <source>
        <dbReference type="SAM" id="Phobius"/>
    </source>
</evidence>
<protein>
    <recommendedName>
        <fullName evidence="4">Peptidase C39-like domain-containing protein</fullName>
    </recommendedName>
</protein>
<feature type="transmembrane region" description="Helical" evidence="1">
    <location>
        <begin position="160"/>
        <end position="179"/>
    </location>
</feature>
<dbReference type="Proteomes" id="UP001325479">
    <property type="component" value="Plasmid unnamed"/>
</dbReference>
<organism evidence="2 3">
    <name type="scientific">Paraburkholderia kururiensis</name>
    <dbReference type="NCBI Taxonomy" id="984307"/>
    <lineage>
        <taxon>Bacteria</taxon>
        <taxon>Pseudomonadati</taxon>
        <taxon>Pseudomonadota</taxon>
        <taxon>Betaproteobacteria</taxon>
        <taxon>Burkholderiales</taxon>
        <taxon>Burkholderiaceae</taxon>
        <taxon>Paraburkholderia</taxon>
    </lineage>
</organism>
<name>A0ABZ0WV19_9BURK</name>
<gene>
    <name evidence="2" type="ORF">U0042_29800</name>
</gene>
<accession>A0ABZ0WV19</accession>
<keyword evidence="1" id="KW-0472">Membrane</keyword>
<evidence type="ECO:0000313" key="3">
    <source>
        <dbReference type="Proteomes" id="UP001325479"/>
    </source>
</evidence>
<keyword evidence="1" id="KW-1133">Transmembrane helix</keyword>
<evidence type="ECO:0000313" key="2">
    <source>
        <dbReference type="EMBL" id="WQD81269.1"/>
    </source>
</evidence>
<keyword evidence="1" id="KW-0812">Transmembrane</keyword>
<keyword evidence="2" id="KW-0614">Plasmid</keyword>